<dbReference type="Proteomes" id="UP000005110">
    <property type="component" value="Chromosome"/>
</dbReference>
<dbReference type="HOGENOM" id="CLU_3048968_0_0_9"/>
<evidence type="ECO:0000256" key="1">
    <source>
        <dbReference type="SAM" id="Phobius"/>
    </source>
</evidence>
<evidence type="ECO:0000313" key="2">
    <source>
        <dbReference type="EMBL" id="EIV99641.1"/>
    </source>
</evidence>
<dbReference type="PATRIC" id="fig|880478.3.peg.1788"/>
<dbReference type="EMBL" id="CM001486">
    <property type="protein sequence ID" value="EIV99641.1"/>
    <property type="molecule type" value="Genomic_DNA"/>
</dbReference>
<organism evidence="2 3">
    <name type="scientific">Thermoanaerobacter siderophilus SR4</name>
    <dbReference type="NCBI Taxonomy" id="880478"/>
    <lineage>
        <taxon>Bacteria</taxon>
        <taxon>Bacillati</taxon>
        <taxon>Bacillota</taxon>
        <taxon>Clostridia</taxon>
        <taxon>Thermoanaerobacterales</taxon>
        <taxon>Thermoanaerobacteraceae</taxon>
        <taxon>Thermoanaerobacter</taxon>
    </lineage>
</organism>
<accession>I9AC90</accession>
<keyword evidence="1" id="KW-1133">Transmembrane helix</keyword>
<keyword evidence="3" id="KW-1185">Reference proteome</keyword>
<reference evidence="2 3" key="1">
    <citation type="submission" date="2012-02" db="EMBL/GenBank/DDBJ databases">
        <title>Improved High-Quality Draft sequence of Thermoanaerobacter siderophilus SR4.</title>
        <authorList>
            <consortium name="US DOE Joint Genome Institute"/>
            <person name="Lucas S."/>
            <person name="Han J."/>
            <person name="Lapidus A."/>
            <person name="Cheng J.-F."/>
            <person name="Goodwin L."/>
            <person name="Pitluck S."/>
            <person name="Peters L."/>
            <person name="Detter J.C."/>
            <person name="Han C."/>
            <person name="Tapia R."/>
            <person name="Land M."/>
            <person name="Hauser L."/>
            <person name="Kyrpides N."/>
            <person name="Ivanova N."/>
            <person name="Pagani I."/>
            <person name="Hemme C."/>
            <person name="Woyke T."/>
        </authorList>
    </citation>
    <scope>NUCLEOTIDE SEQUENCE [LARGE SCALE GENOMIC DNA]</scope>
    <source>
        <strain evidence="2 3">SR4</strain>
    </source>
</reference>
<keyword evidence="1" id="KW-0472">Membrane</keyword>
<name>I9AC90_9THEO</name>
<proteinExistence type="predicted"/>
<protein>
    <submittedName>
        <fullName evidence="2">Uncharacterized protein</fullName>
    </submittedName>
</protein>
<evidence type="ECO:0000313" key="3">
    <source>
        <dbReference type="Proteomes" id="UP000005110"/>
    </source>
</evidence>
<sequence>MIISLIYFAAGIGVFIWGIFTLTRGLKVFSHQKISQIINNFASNLLKSIIIGFL</sequence>
<keyword evidence="1" id="KW-0812">Transmembrane</keyword>
<gene>
    <name evidence="2" type="ORF">ThesiDRAFT1_0625</name>
</gene>
<dbReference type="AlphaFoldDB" id="I9AC90"/>
<feature type="transmembrane region" description="Helical" evidence="1">
    <location>
        <begin position="6"/>
        <end position="26"/>
    </location>
</feature>